<reference evidence="1" key="1">
    <citation type="journal article" date="2021" name="Proc. Natl. Acad. Sci. U.S.A.">
        <title>A Catalog of Tens of Thousands of Viruses from Human Metagenomes Reveals Hidden Associations with Chronic Diseases.</title>
        <authorList>
            <person name="Tisza M.J."/>
            <person name="Buck C.B."/>
        </authorList>
    </citation>
    <scope>NUCLEOTIDE SEQUENCE</scope>
    <source>
        <strain evidence="1">Ct3kA5</strain>
    </source>
</reference>
<accession>A0A8S5R7P7</accession>
<proteinExistence type="predicted"/>
<evidence type="ECO:0000313" key="1">
    <source>
        <dbReference type="EMBL" id="DAE27179.1"/>
    </source>
</evidence>
<sequence>MFLIAIIKCSKDLNLNVNTYHLATWGKYKSI</sequence>
<dbReference type="EMBL" id="BK015830">
    <property type="protein sequence ID" value="DAE27179.1"/>
    <property type="molecule type" value="Genomic_DNA"/>
</dbReference>
<name>A0A8S5R7P7_9VIRU</name>
<protein>
    <submittedName>
        <fullName evidence="1">Uncharacterized protein</fullName>
    </submittedName>
</protein>
<organism evidence="1">
    <name type="scientific">virus sp. ct3kA5</name>
    <dbReference type="NCBI Taxonomy" id="2826790"/>
    <lineage>
        <taxon>Viruses</taxon>
    </lineage>
</organism>